<keyword evidence="5 6" id="KW-0408">Iron</keyword>
<dbReference type="RefSeq" id="WP_169352503.1">
    <property type="nucleotide sequence ID" value="NZ_JABBJJ010000611.1"/>
</dbReference>
<evidence type="ECO:0000313" key="8">
    <source>
        <dbReference type="EMBL" id="NMO23428.1"/>
    </source>
</evidence>
<evidence type="ECO:0000256" key="5">
    <source>
        <dbReference type="ARBA" id="ARBA00023004"/>
    </source>
</evidence>
<name>A0A848LZ00_9BACT</name>
<accession>A0A848LZ00</accession>
<proteinExistence type="inferred from homology"/>
<dbReference type="InterPro" id="IPR010300">
    <property type="entry name" value="CDO_1"/>
</dbReference>
<dbReference type="Pfam" id="PF05995">
    <property type="entry name" value="CDO_I"/>
    <property type="match status" value="1"/>
</dbReference>
<reference evidence="8 9" key="1">
    <citation type="submission" date="2020-04" db="EMBL/GenBank/DDBJ databases">
        <title>Draft genome of Pyxidicoccus fallax type strain.</title>
        <authorList>
            <person name="Whitworth D.E."/>
        </authorList>
    </citation>
    <scope>NUCLEOTIDE SEQUENCE [LARGE SCALE GENOMIC DNA]</scope>
    <source>
        <strain evidence="8 9">DSM 14698</strain>
    </source>
</reference>
<dbReference type="InterPro" id="IPR014710">
    <property type="entry name" value="RmlC-like_jellyroll"/>
</dbReference>
<dbReference type="InterPro" id="IPR011051">
    <property type="entry name" value="RmlC_Cupin_sf"/>
</dbReference>
<protein>
    <submittedName>
        <fullName evidence="8">Cysteine dioxygenase</fullName>
    </submittedName>
</protein>
<dbReference type="PANTHER" id="PTHR12918">
    <property type="entry name" value="CYSTEINE DIOXYGENASE"/>
    <property type="match status" value="1"/>
</dbReference>
<keyword evidence="3 8" id="KW-0223">Dioxygenase</keyword>
<keyword evidence="4" id="KW-0560">Oxidoreductase</keyword>
<feature type="region of interest" description="Disordered" evidence="7">
    <location>
        <begin position="177"/>
        <end position="202"/>
    </location>
</feature>
<dbReference type="EMBL" id="JABBJJ010000611">
    <property type="protein sequence ID" value="NMO23428.1"/>
    <property type="molecule type" value="Genomic_DNA"/>
</dbReference>
<feature type="binding site" evidence="6">
    <location>
        <position position="139"/>
    </location>
    <ligand>
        <name>Fe cation</name>
        <dbReference type="ChEBI" id="CHEBI:24875"/>
        <note>catalytic</note>
    </ligand>
</feature>
<feature type="binding site" evidence="6">
    <location>
        <position position="89"/>
    </location>
    <ligand>
        <name>Fe cation</name>
        <dbReference type="ChEBI" id="CHEBI:24875"/>
        <note>catalytic</note>
    </ligand>
</feature>
<evidence type="ECO:0000256" key="3">
    <source>
        <dbReference type="ARBA" id="ARBA00022964"/>
    </source>
</evidence>
<comment type="similarity">
    <text evidence="1">Belongs to the cysteine dioxygenase family.</text>
</comment>
<dbReference type="AlphaFoldDB" id="A0A848LZ00"/>
<evidence type="ECO:0000256" key="6">
    <source>
        <dbReference type="PIRSR" id="PIRSR610300-51"/>
    </source>
</evidence>
<dbReference type="SUPFAM" id="SSF51182">
    <property type="entry name" value="RmlC-like cupins"/>
    <property type="match status" value="1"/>
</dbReference>
<comment type="caution">
    <text evidence="8">The sequence shown here is derived from an EMBL/GenBank/DDBJ whole genome shotgun (WGS) entry which is preliminary data.</text>
</comment>
<evidence type="ECO:0000256" key="7">
    <source>
        <dbReference type="SAM" id="MobiDB-lite"/>
    </source>
</evidence>
<evidence type="ECO:0000256" key="4">
    <source>
        <dbReference type="ARBA" id="ARBA00023002"/>
    </source>
</evidence>
<evidence type="ECO:0000256" key="1">
    <source>
        <dbReference type="ARBA" id="ARBA00006622"/>
    </source>
</evidence>
<dbReference type="GO" id="GO:0008198">
    <property type="term" value="F:ferrous iron binding"/>
    <property type="evidence" value="ECO:0007669"/>
    <property type="project" value="TreeGrafter"/>
</dbReference>
<dbReference type="Gene3D" id="2.60.120.10">
    <property type="entry name" value="Jelly Rolls"/>
    <property type="match status" value="1"/>
</dbReference>
<feature type="binding site" evidence="6">
    <location>
        <position position="91"/>
    </location>
    <ligand>
        <name>Fe cation</name>
        <dbReference type="ChEBI" id="CHEBI:24875"/>
        <note>catalytic</note>
    </ligand>
</feature>
<organism evidence="8 9">
    <name type="scientific">Pyxidicoccus fallax</name>
    <dbReference type="NCBI Taxonomy" id="394095"/>
    <lineage>
        <taxon>Bacteria</taxon>
        <taxon>Pseudomonadati</taxon>
        <taxon>Myxococcota</taxon>
        <taxon>Myxococcia</taxon>
        <taxon>Myxococcales</taxon>
        <taxon>Cystobacterineae</taxon>
        <taxon>Myxococcaceae</taxon>
        <taxon>Pyxidicoccus</taxon>
    </lineage>
</organism>
<gene>
    <name evidence="8" type="ORF">HG543_52520</name>
</gene>
<dbReference type="CDD" id="cd10548">
    <property type="entry name" value="cupin_CDO"/>
    <property type="match status" value="1"/>
</dbReference>
<dbReference type="PANTHER" id="PTHR12918:SF1">
    <property type="entry name" value="CYSTEINE DIOXYGENASE TYPE 1"/>
    <property type="match status" value="1"/>
</dbReference>
<dbReference type="GO" id="GO:0016702">
    <property type="term" value="F:oxidoreductase activity, acting on single donors with incorporation of molecular oxygen, incorporation of two atoms of oxygen"/>
    <property type="evidence" value="ECO:0007669"/>
    <property type="project" value="InterPro"/>
</dbReference>
<dbReference type="Proteomes" id="UP000518300">
    <property type="component" value="Unassembled WGS sequence"/>
</dbReference>
<sequence length="202" mass="22471">MREHVGDERDEGCPEVSELLGWSLPERADALPSLEWLVERLRSSRVDWGLLQSLIRFNPEGYARRVLGRTDACELLLLCWLPGQVSRVHDHGGSSGVSWVVRGKLAETRFAWGGDRLVPASRAGAEEGDVLLERPETIHRLHNASRHGAVSLHVYAPPMVGMTRYDTSVAAELEGWPPRGAVLRPPRPPVGEAGRRRRPRAT</sequence>
<keyword evidence="9" id="KW-1185">Reference proteome</keyword>
<keyword evidence="2 6" id="KW-0479">Metal-binding</keyword>
<evidence type="ECO:0000256" key="2">
    <source>
        <dbReference type="ARBA" id="ARBA00022723"/>
    </source>
</evidence>
<evidence type="ECO:0000313" key="9">
    <source>
        <dbReference type="Proteomes" id="UP000518300"/>
    </source>
</evidence>